<name>A0A449ISA7_PSEFR</name>
<dbReference type="Proteomes" id="UP000330809">
    <property type="component" value="Unassembled WGS sequence"/>
</dbReference>
<dbReference type="EMBL" id="CAACYJ010000040">
    <property type="protein sequence ID" value="VFB22324.1"/>
    <property type="molecule type" value="Genomic_DNA"/>
</dbReference>
<reference evidence="2 3" key="1">
    <citation type="submission" date="2019-02" db="EMBL/GenBank/DDBJ databases">
        <authorList>
            <consortium name="Pathogen Informatics"/>
        </authorList>
    </citation>
    <scope>NUCLEOTIDE SEQUENCE [LARGE SCALE GENOMIC DNA]</scope>
    <source>
        <strain evidence="2 3">3012STDY7103891</strain>
    </source>
</reference>
<dbReference type="Pfam" id="PF07045">
    <property type="entry name" value="DUF1330"/>
    <property type="match status" value="1"/>
</dbReference>
<protein>
    <submittedName>
        <fullName evidence="2">Uncharacterized conserved protein</fullName>
    </submittedName>
</protein>
<dbReference type="AlphaFoldDB" id="A0A449ISA7"/>
<organism evidence="2 3">
    <name type="scientific">Pseudomonas fragi</name>
    <dbReference type="NCBI Taxonomy" id="296"/>
    <lineage>
        <taxon>Bacteria</taxon>
        <taxon>Pseudomonadati</taxon>
        <taxon>Pseudomonadota</taxon>
        <taxon>Gammaproteobacteria</taxon>
        <taxon>Pseudomonadales</taxon>
        <taxon>Pseudomonadaceae</taxon>
        <taxon>Pseudomonas</taxon>
    </lineage>
</organism>
<evidence type="ECO:0000313" key="3">
    <source>
        <dbReference type="Proteomes" id="UP000330809"/>
    </source>
</evidence>
<accession>A0A449ISA7</accession>
<dbReference type="InterPro" id="IPR011008">
    <property type="entry name" value="Dimeric_a/b-barrel"/>
</dbReference>
<sequence>MKGYWIIFGSELTDVEAQKEYGRLWKAIAEKYGAILKPLDGGILREARETRRVLAVEFESYAKAKACYDDPAYVEAMAFAHKASHRELIIIEGNLA</sequence>
<dbReference type="InterPro" id="IPR010753">
    <property type="entry name" value="DUF1330"/>
</dbReference>
<feature type="domain" description="DUF1330" evidence="1">
    <location>
        <begin position="2"/>
        <end position="93"/>
    </location>
</feature>
<evidence type="ECO:0000313" key="2">
    <source>
        <dbReference type="EMBL" id="VFB22324.1"/>
    </source>
</evidence>
<gene>
    <name evidence="2" type="ORF">NCTC10754_05012</name>
</gene>
<proteinExistence type="predicted"/>
<dbReference type="SUPFAM" id="SSF54909">
    <property type="entry name" value="Dimeric alpha+beta barrel"/>
    <property type="match status" value="1"/>
</dbReference>
<dbReference type="Gene3D" id="3.30.70.100">
    <property type="match status" value="1"/>
</dbReference>
<evidence type="ECO:0000259" key="1">
    <source>
        <dbReference type="Pfam" id="PF07045"/>
    </source>
</evidence>